<evidence type="ECO:0000256" key="2">
    <source>
        <dbReference type="ARBA" id="ARBA00022448"/>
    </source>
</evidence>
<name>A0A0F5JYB6_9BURK</name>
<dbReference type="GO" id="GO:0033281">
    <property type="term" value="C:TAT protein transport complex"/>
    <property type="evidence" value="ECO:0007669"/>
    <property type="project" value="UniProtKB-UniRule"/>
</dbReference>
<comment type="function">
    <text evidence="10">Part of the twin-arginine translocation (Tat) system that transports large folded proteins containing a characteristic twin-arginine motif in their signal peptide across membranes. TatA could form the protein-conducting channel of the Tat system.</text>
</comment>
<feature type="compositionally biased region" description="Basic and acidic residues" evidence="11">
    <location>
        <begin position="61"/>
        <end position="80"/>
    </location>
</feature>
<keyword evidence="5 10" id="KW-0812">Transmembrane</keyword>
<dbReference type="Pfam" id="PF02416">
    <property type="entry name" value="TatA_B_E"/>
    <property type="match status" value="1"/>
</dbReference>
<dbReference type="InterPro" id="IPR006312">
    <property type="entry name" value="TatA/E"/>
</dbReference>
<dbReference type="InterPro" id="IPR003369">
    <property type="entry name" value="TatA/B/E"/>
</dbReference>
<dbReference type="OrthoDB" id="7066617at2"/>
<evidence type="ECO:0000256" key="10">
    <source>
        <dbReference type="HAMAP-Rule" id="MF_00236"/>
    </source>
</evidence>
<dbReference type="GO" id="GO:0043953">
    <property type="term" value="P:protein transport by the Tat complex"/>
    <property type="evidence" value="ECO:0007669"/>
    <property type="project" value="UniProtKB-UniRule"/>
</dbReference>
<evidence type="ECO:0000256" key="7">
    <source>
        <dbReference type="ARBA" id="ARBA00022989"/>
    </source>
</evidence>
<keyword evidence="6 10" id="KW-0653">Protein transport</keyword>
<proteinExistence type="inferred from homology"/>
<evidence type="ECO:0000256" key="1">
    <source>
        <dbReference type="ARBA" id="ARBA00004162"/>
    </source>
</evidence>
<dbReference type="PANTHER" id="PTHR42982">
    <property type="entry name" value="SEC-INDEPENDENT PROTEIN TRANSLOCASE PROTEIN TATA"/>
    <property type="match status" value="1"/>
</dbReference>
<evidence type="ECO:0000256" key="8">
    <source>
        <dbReference type="ARBA" id="ARBA00023010"/>
    </source>
</evidence>
<dbReference type="NCBIfam" id="TIGR01411">
    <property type="entry name" value="tatAE"/>
    <property type="match status" value="1"/>
</dbReference>
<protein>
    <recommendedName>
        <fullName evidence="10">Sec-independent protein translocase protein TatA</fullName>
    </recommendedName>
</protein>
<comment type="subunit">
    <text evidence="10">The Tat system comprises two distinct complexes: a TatABC complex, containing multiple copies of TatA, TatB and TatC subunits, and a separate TatA complex, containing only TatA subunits. Substrates initially bind to the TatABC complex, which probably triggers association of the separate TatA complex to form the active translocon.</text>
</comment>
<dbReference type="PATRIC" id="fig|28092.6.peg.4346"/>
<dbReference type="AlphaFoldDB" id="A0A0F5JYB6"/>
<sequence>MGSLSIWHWLIVLVIVALVFGTKKLRNMGSDLGGAVKGFKEGMKDADAPANGENAPPRGESIARAKDTVDVDAKERSSQH</sequence>
<evidence type="ECO:0000313" key="13">
    <source>
        <dbReference type="Proteomes" id="UP000033618"/>
    </source>
</evidence>
<dbReference type="HAMAP" id="MF_00236">
    <property type="entry name" value="TatA_E"/>
    <property type="match status" value="1"/>
</dbReference>
<dbReference type="Gene3D" id="1.20.5.3310">
    <property type="match status" value="1"/>
</dbReference>
<organism evidence="12 13">
    <name type="scientific">Robbsia andropogonis</name>
    <dbReference type="NCBI Taxonomy" id="28092"/>
    <lineage>
        <taxon>Bacteria</taxon>
        <taxon>Pseudomonadati</taxon>
        <taxon>Pseudomonadota</taxon>
        <taxon>Betaproteobacteria</taxon>
        <taxon>Burkholderiales</taxon>
        <taxon>Burkholderiaceae</taxon>
        <taxon>Robbsia</taxon>
    </lineage>
</organism>
<dbReference type="GO" id="GO:0008320">
    <property type="term" value="F:protein transmembrane transporter activity"/>
    <property type="evidence" value="ECO:0007669"/>
    <property type="project" value="UniProtKB-UniRule"/>
</dbReference>
<evidence type="ECO:0000256" key="4">
    <source>
        <dbReference type="ARBA" id="ARBA00022519"/>
    </source>
</evidence>
<dbReference type="Proteomes" id="UP000033618">
    <property type="component" value="Unassembled WGS sequence"/>
</dbReference>
<reference evidence="12 13" key="1">
    <citation type="submission" date="2015-03" db="EMBL/GenBank/DDBJ databases">
        <title>Draft Genome Sequence of Burkholderia andropogonis type strain ICMP2807, isolated from Sorghum bicolor.</title>
        <authorList>
            <person name="Lopes-Santos L."/>
            <person name="Castro D.B."/>
            <person name="Ottoboni L.M."/>
            <person name="Park D."/>
            <person name="Weirc B.S."/>
            <person name="Destefano S.A."/>
        </authorList>
    </citation>
    <scope>NUCLEOTIDE SEQUENCE [LARGE SCALE GENOMIC DNA]</scope>
    <source>
        <strain evidence="12 13">ICMP2807</strain>
    </source>
</reference>
<dbReference type="EMBL" id="LAQU01000022">
    <property type="protein sequence ID" value="KKB62282.1"/>
    <property type="molecule type" value="Genomic_DNA"/>
</dbReference>
<accession>A0A0F5JYB6</accession>
<evidence type="ECO:0000256" key="9">
    <source>
        <dbReference type="ARBA" id="ARBA00023136"/>
    </source>
</evidence>
<keyword evidence="7 10" id="KW-1133">Transmembrane helix</keyword>
<evidence type="ECO:0000313" key="12">
    <source>
        <dbReference type="EMBL" id="KKB62282.1"/>
    </source>
</evidence>
<comment type="caution">
    <text evidence="12">The sequence shown here is derived from an EMBL/GenBank/DDBJ whole genome shotgun (WGS) entry which is preliminary data.</text>
</comment>
<dbReference type="NCBIfam" id="NF002813">
    <property type="entry name" value="PRK02958.1"/>
    <property type="match status" value="1"/>
</dbReference>
<feature type="transmembrane region" description="Helical" evidence="10">
    <location>
        <begin position="6"/>
        <end position="22"/>
    </location>
</feature>
<evidence type="ECO:0000256" key="6">
    <source>
        <dbReference type="ARBA" id="ARBA00022927"/>
    </source>
</evidence>
<evidence type="ECO:0000256" key="3">
    <source>
        <dbReference type="ARBA" id="ARBA00022475"/>
    </source>
</evidence>
<keyword evidence="9 10" id="KW-0472">Membrane</keyword>
<feature type="region of interest" description="Disordered" evidence="11">
    <location>
        <begin position="44"/>
        <end position="80"/>
    </location>
</feature>
<dbReference type="RefSeq" id="WP_024901927.1">
    <property type="nucleotide sequence ID" value="NZ_CADFGU010000014.1"/>
</dbReference>
<gene>
    <name evidence="10" type="primary">tatA</name>
    <name evidence="12" type="ORF">WM40_18525</name>
</gene>
<keyword evidence="4" id="KW-0997">Cell inner membrane</keyword>
<evidence type="ECO:0000256" key="5">
    <source>
        <dbReference type="ARBA" id="ARBA00022692"/>
    </source>
</evidence>
<comment type="subcellular location">
    <subcellularLocation>
        <location evidence="1 10">Cell membrane</location>
        <topology evidence="1 10">Single-pass membrane protein</topology>
    </subcellularLocation>
</comment>
<dbReference type="STRING" id="28092.WM40_18525"/>
<evidence type="ECO:0000256" key="11">
    <source>
        <dbReference type="SAM" id="MobiDB-lite"/>
    </source>
</evidence>
<dbReference type="PANTHER" id="PTHR42982:SF1">
    <property type="entry name" value="SEC-INDEPENDENT PROTEIN TRANSLOCASE PROTEIN TATA"/>
    <property type="match status" value="1"/>
</dbReference>
<keyword evidence="3 10" id="KW-1003">Cell membrane</keyword>
<keyword evidence="2 10" id="KW-0813">Transport</keyword>
<keyword evidence="8 10" id="KW-0811">Translocation</keyword>
<keyword evidence="13" id="KW-1185">Reference proteome</keyword>
<comment type="similarity">
    <text evidence="10">Belongs to the TatA/E family.</text>
</comment>